<dbReference type="GO" id="GO:0016020">
    <property type="term" value="C:membrane"/>
    <property type="evidence" value="ECO:0007669"/>
    <property type="project" value="TreeGrafter"/>
</dbReference>
<feature type="region of interest" description="Disordered" evidence="1">
    <location>
        <begin position="1"/>
        <end position="74"/>
    </location>
</feature>
<dbReference type="STRING" id="158441.A0A226EEU5"/>
<dbReference type="PANTHER" id="PTHR14650:SF1">
    <property type="entry name" value="2-OXOGLUTARATE AND IRON-DEPENDENT OXYGENASE DOMAIN-CONTAINING PROTEIN 3"/>
    <property type="match status" value="1"/>
</dbReference>
<keyword evidence="4" id="KW-1185">Reference proteome</keyword>
<evidence type="ECO:0000259" key="2">
    <source>
        <dbReference type="Pfam" id="PF13640"/>
    </source>
</evidence>
<gene>
    <name evidence="3" type="ORF">Fcan01_09354</name>
</gene>
<dbReference type="Pfam" id="PF13640">
    <property type="entry name" value="2OG-FeII_Oxy_3"/>
    <property type="match status" value="1"/>
</dbReference>
<protein>
    <submittedName>
        <fullName evidence="3">2-oxoglutarate and iron-dependent oxygenase domain-containing protein 3</fullName>
    </submittedName>
</protein>
<dbReference type="Proteomes" id="UP000198287">
    <property type="component" value="Unassembled WGS sequence"/>
</dbReference>
<dbReference type="AlphaFoldDB" id="A0A226EEU5"/>
<evidence type="ECO:0000256" key="1">
    <source>
        <dbReference type="SAM" id="MobiDB-lite"/>
    </source>
</evidence>
<dbReference type="PANTHER" id="PTHR14650">
    <property type="entry name" value="PROLYL HYDROXYLASE-RELATED"/>
    <property type="match status" value="1"/>
</dbReference>
<evidence type="ECO:0000313" key="4">
    <source>
        <dbReference type="Proteomes" id="UP000198287"/>
    </source>
</evidence>
<name>A0A226EEU5_FOLCA</name>
<feature type="domain" description="Prolyl 4-hydroxylase alpha subunit Fe(2+) 2OG dioxygenase" evidence="2">
    <location>
        <begin position="261"/>
        <end position="333"/>
    </location>
</feature>
<organism evidence="3 4">
    <name type="scientific">Folsomia candida</name>
    <name type="common">Springtail</name>
    <dbReference type="NCBI Taxonomy" id="158441"/>
    <lineage>
        <taxon>Eukaryota</taxon>
        <taxon>Metazoa</taxon>
        <taxon>Ecdysozoa</taxon>
        <taxon>Arthropoda</taxon>
        <taxon>Hexapoda</taxon>
        <taxon>Collembola</taxon>
        <taxon>Entomobryomorpha</taxon>
        <taxon>Isotomoidea</taxon>
        <taxon>Isotomidae</taxon>
        <taxon>Proisotominae</taxon>
        <taxon>Folsomia</taxon>
    </lineage>
</organism>
<dbReference type="OrthoDB" id="427071at2759"/>
<accession>A0A226EEU5</accession>
<comment type="caution">
    <text evidence="3">The sequence shown here is derived from an EMBL/GenBank/DDBJ whole genome shotgun (WGS) entry which is preliminary data.</text>
</comment>
<proteinExistence type="predicted"/>
<dbReference type="OMA" id="YESFHYT"/>
<feature type="compositionally biased region" description="Basic and acidic residues" evidence="1">
    <location>
        <begin position="20"/>
        <end position="33"/>
    </location>
</feature>
<dbReference type="Gene3D" id="2.60.120.620">
    <property type="entry name" value="q2cbj1_9rhob like domain"/>
    <property type="match status" value="1"/>
</dbReference>
<evidence type="ECO:0000313" key="3">
    <source>
        <dbReference type="EMBL" id="OXA56062.1"/>
    </source>
</evidence>
<reference evidence="3 4" key="1">
    <citation type="submission" date="2015-12" db="EMBL/GenBank/DDBJ databases">
        <title>The genome of Folsomia candida.</title>
        <authorList>
            <person name="Faddeeva A."/>
            <person name="Derks M.F."/>
            <person name="Anvar Y."/>
            <person name="Smit S."/>
            <person name="Van Straalen N."/>
            <person name="Roelofs D."/>
        </authorList>
    </citation>
    <scope>NUCLEOTIDE SEQUENCE [LARGE SCALE GENOMIC DNA]</scope>
    <source>
        <strain evidence="3 4">VU population</strain>
        <tissue evidence="3">Whole body</tissue>
    </source>
</reference>
<sequence length="348" mass="38816">MSEVKKRKNSKGKSSLGDDESVKKEISGDLSVKKKDKKKDKGGVVQDGKSDGDVASTASGTDDPPPKFGPMPKLSPHRLWSRSALIIGLMTVVWWNSSKKNETPFAGVTEDIRYRSMKTKCSATFDKHVSKFAGCIPNHCGRLVTDDLISPEEVFALNDLVTRGFSEAKPAAAAVLDFSAGMLKFNGRSVDVYKLNKTKPIFHREDLLLFQSVKSKLMRMVSSYFGVDYWSIHLAAPVYLSRLTGKGSQHKTDEYWHITVHQEVHEPFDYSTVLFLSDFNKDCEGGRLIFTDGDSTNRTVDPRKGRAMSFTSGTENRHYNERVTKGARFALTMGFTCDSTKARKDPAF</sequence>
<feature type="compositionally biased region" description="Basic residues" evidence="1">
    <location>
        <begin position="1"/>
        <end position="11"/>
    </location>
</feature>
<dbReference type="EMBL" id="LNIX01000004">
    <property type="protein sequence ID" value="OXA56062.1"/>
    <property type="molecule type" value="Genomic_DNA"/>
</dbReference>
<dbReference type="InterPro" id="IPR039210">
    <property type="entry name" value="OGFOD3"/>
</dbReference>
<dbReference type="InterPro" id="IPR044862">
    <property type="entry name" value="Pro_4_hyd_alph_FE2OG_OXY"/>
</dbReference>